<accession>A0A834IYE2</accession>
<comment type="similarity">
    <text evidence="1">Belongs to the type-B carboxylesterase/lipase family.</text>
</comment>
<reference evidence="5" key="1">
    <citation type="submission" date="2020-08" db="EMBL/GenBank/DDBJ databases">
        <title>Genome sequencing and assembly of the red palm weevil Rhynchophorus ferrugineus.</title>
        <authorList>
            <person name="Dias G.B."/>
            <person name="Bergman C.M."/>
            <person name="Manee M."/>
        </authorList>
    </citation>
    <scope>NUCLEOTIDE SEQUENCE</scope>
    <source>
        <strain evidence="5">AA-2017</strain>
        <tissue evidence="5">Whole larva</tissue>
    </source>
</reference>
<dbReference type="InterPro" id="IPR029058">
    <property type="entry name" value="AB_hydrolase_fold"/>
</dbReference>
<dbReference type="InterPro" id="IPR002018">
    <property type="entry name" value="CarbesteraseB"/>
</dbReference>
<dbReference type="PROSITE" id="PS00941">
    <property type="entry name" value="CARBOXYLESTERASE_B_2"/>
    <property type="match status" value="1"/>
</dbReference>
<evidence type="ECO:0000256" key="2">
    <source>
        <dbReference type="ARBA" id="ARBA00022729"/>
    </source>
</evidence>
<keyword evidence="3" id="KW-0325">Glycoprotein</keyword>
<dbReference type="Gene3D" id="3.40.50.1820">
    <property type="entry name" value="alpha/beta hydrolase"/>
    <property type="match status" value="1"/>
</dbReference>
<sequence length="655" mass="75248">MTRISIAFQWNIKCLCIFIIFYCSLAKEYIVDIPYQGKIKGEELSKFRIQKIIAYYGIPYAQPPVGSLRFAAPVTDPLPSWDNIKNDTDFQPSCLQGKEDYKESELPFLQLLTDVQFPSNISEDCLYLNIFVPNFSPPSQGFATIIWIHPGNFTTGMSQIWNPHTLVYRQRVIIVTFGWRLNIMGFFTTMDGEASGNYGLMDQQAAMLWVKNNINLFGGNENNICLMGYGTGAISVGIHMINSGSRTLFHKAIVMSGNMFQLSAVRYPEEDKEIIDRLAKDFGCIRKPTSLFIDCLRRVDGNLLVQQTSNVNWRPLIDKDLSNSTSPFLSEPLKDFFDRDEYVKIPILTGYTNMEQALEFNDLENSSTTFNAESFRQLLSDLVSDDIPNINVTENGCSYNYDHIIDSVVFFYTPTVPNYNSESFRKTAIDLMLEKTYGSSTIYLASKLSKENQPTFVYRFDMKPSTSAVIKNIPQWVGVPHLFDLIYIWGVPYWRPDQEWDYRDKRISDTIMSFWTNFAKFSNPTQGTTYPIKWEAYTTEKPGLLIIDNTFNMSSPANLNYKAFTFWNEHCLESCLRMYLIQARVTFQAIDLAVVALDSPIVAALTLYSNYLIYESFDGEDSSFYPRDNHLHDRDWVALFVFPALLQQGLIQEFP</sequence>
<protein>
    <recommendedName>
        <fullName evidence="4">Carboxylesterase type B domain-containing protein</fullName>
    </recommendedName>
</protein>
<evidence type="ECO:0000313" key="6">
    <source>
        <dbReference type="Proteomes" id="UP000625711"/>
    </source>
</evidence>
<dbReference type="PANTHER" id="PTHR43903">
    <property type="entry name" value="NEUROLIGIN"/>
    <property type="match status" value="1"/>
</dbReference>
<gene>
    <name evidence="5" type="ORF">GWI33_003349</name>
</gene>
<dbReference type="InterPro" id="IPR051093">
    <property type="entry name" value="Neuroligin/BSAL"/>
</dbReference>
<dbReference type="AlphaFoldDB" id="A0A834IYE2"/>
<keyword evidence="2" id="KW-0732">Signal</keyword>
<name>A0A834IYE2_RHYFE</name>
<evidence type="ECO:0000256" key="3">
    <source>
        <dbReference type="ARBA" id="ARBA00023180"/>
    </source>
</evidence>
<dbReference type="EMBL" id="JAACXV010000003">
    <property type="protein sequence ID" value="KAF7287707.1"/>
    <property type="molecule type" value="Genomic_DNA"/>
</dbReference>
<dbReference type="OrthoDB" id="408631at2759"/>
<keyword evidence="6" id="KW-1185">Reference proteome</keyword>
<proteinExistence type="inferred from homology"/>
<evidence type="ECO:0000313" key="5">
    <source>
        <dbReference type="EMBL" id="KAF7287707.1"/>
    </source>
</evidence>
<evidence type="ECO:0000259" key="4">
    <source>
        <dbReference type="Pfam" id="PF00135"/>
    </source>
</evidence>
<dbReference type="Pfam" id="PF00135">
    <property type="entry name" value="COesterase"/>
    <property type="match status" value="1"/>
</dbReference>
<dbReference type="Proteomes" id="UP000625711">
    <property type="component" value="Unassembled WGS sequence"/>
</dbReference>
<dbReference type="SUPFAM" id="SSF53474">
    <property type="entry name" value="alpha/beta-Hydrolases"/>
    <property type="match status" value="1"/>
</dbReference>
<feature type="domain" description="Carboxylesterase type B" evidence="4">
    <location>
        <begin position="29"/>
        <end position="560"/>
    </location>
</feature>
<dbReference type="InterPro" id="IPR019819">
    <property type="entry name" value="Carboxylesterase_B_CS"/>
</dbReference>
<organism evidence="5 6">
    <name type="scientific">Rhynchophorus ferrugineus</name>
    <name type="common">Red palm weevil</name>
    <name type="synonym">Curculio ferrugineus</name>
    <dbReference type="NCBI Taxonomy" id="354439"/>
    <lineage>
        <taxon>Eukaryota</taxon>
        <taxon>Metazoa</taxon>
        <taxon>Ecdysozoa</taxon>
        <taxon>Arthropoda</taxon>
        <taxon>Hexapoda</taxon>
        <taxon>Insecta</taxon>
        <taxon>Pterygota</taxon>
        <taxon>Neoptera</taxon>
        <taxon>Endopterygota</taxon>
        <taxon>Coleoptera</taxon>
        <taxon>Polyphaga</taxon>
        <taxon>Cucujiformia</taxon>
        <taxon>Curculionidae</taxon>
        <taxon>Dryophthorinae</taxon>
        <taxon>Rhynchophorus</taxon>
    </lineage>
</organism>
<evidence type="ECO:0000256" key="1">
    <source>
        <dbReference type="ARBA" id="ARBA00005964"/>
    </source>
</evidence>
<comment type="caution">
    <text evidence="5">The sequence shown here is derived from an EMBL/GenBank/DDBJ whole genome shotgun (WGS) entry which is preliminary data.</text>
</comment>